<name>A0ABR9S6U3_9BURK</name>
<comment type="caution">
    <text evidence="9">The sequence shown here is derived from an EMBL/GenBank/DDBJ whole genome shotgun (WGS) entry which is preliminary data.</text>
</comment>
<proteinExistence type="inferred from homology"/>
<feature type="transmembrane region" description="Helical" evidence="8">
    <location>
        <begin position="280"/>
        <end position="302"/>
    </location>
</feature>
<accession>A0ABR9S6U3</accession>
<evidence type="ECO:0000256" key="8">
    <source>
        <dbReference type="SAM" id="Phobius"/>
    </source>
</evidence>
<comment type="similarity">
    <text evidence="2">Belongs to the auxin efflux carrier (TC 2.A.69) family.</text>
</comment>
<feature type="transmembrane region" description="Helical" evidence="8">
    <location>
        <begin position="191"/>
        <end position="210"/>
    </location>
</feature>
<comment type="subcellular location">
    <subcellularLocation>
        <location evidence="1">Cell membrane</location>
        <topology evidence="1">Multi-pass membrane protein</topology>
    </subcellularLocation>
</comment>
<evidence type="ECO:0000256" key="5">
    <source>
        <dbReference type="ARBA" id="ARBA00022692"/>
    </source>
</evidence>
<keyword evidence="3" id="KW-0813">Transport</keyword>
<dbReference type="Proteomes" id="UP000806285">
    <property type="component" value="Unassembled WGS sequence"/>
</dbReference>
<keyword evidence="6 8" id="KW-1133">Transmembrane helix</keyword>
<dbReference type="InterPro" id="IPR004776">
    <property type="entry name" value="Mem_transp_PIN-like"/>
</dbReference>
<keyword evidence="4" id="KW-1003">Cell membrane</keyword>
<evidence type="ECO:0000256" key="2">
    <source>
        <dbReference type="ARBA" id="ARBA00010145"/>
    </source>
</evidence>
<dbReference type="Pfam" id="PF03547">
    <property type="entry name" value="Mem_trans"/>
    <property type="match status" value="1"/>
</dbReference>
<feature type="transmembrane region" description="Helical" evidence="8">
    <location>
        <begin position="308"/>
        <end position="331"/>
    </location>
</feature>
<dbReference type="Gene3D" id="1.20.1530.20">
    <property type="match status" value="1"/>
</dbReference>
<reference evidence="9 10" key="1">
    <citation type="submission" date="2020-10" db="EMBL/GenBank/DDBJ databases">
        <title>Ramlibacter sp. HM2 16S ribosomal RNA gene Genome sequencing and assembly.</title>
        <authorList>
            <person name="Kang M."/>
        </authorList>
    </citation>
    <scope>NUCLEOTIDE SEQUENCE [LARGE SCALE GENOMIC DNA]</scope>
    <source>
        <strain evidence="9 10">HM2</strain>
    </source>
</reference>
<keyword evidence="10" id="KW-1185">Reference proteome</keyword>
<protein>
    <submittedName>
        <fullName evidence="9">AEC family transporter</fullName>
    </submittedName>
</protein>
<dbReference type="PANTHER" id="PTHR36838">
    <property type="entry name" value="AUXIN EFFLUX CARRIER FAMILY PROTEIN"/>
    <property type="match status" value="1"/>
</dbReference>
<feature type="transmembrane region" description="Helical" evidence="8">
    <location>
        <begin position="222"/>
        <end position="243"/>
    </location>
</feature>
<evidence type="ECO:0000313" key="9">
    <source>
        <dbReference type="EMBL" id="MBE7368732.1"/>
    </source>
</evidence>
<evidence type="ECO:0000256" key="4">
    <source>
        <dbReference type="ARBA" id="ARBA00022475"/>
    </source>
</evidence>
<evidence type="ECO:0000313" key="10">
    <source>
        <dbReference type="Proteomes" id="UP000806285"/>
    </source>
</evidence>
<dbReference type="InterPro" id="IPR038770">
    <property type="entry name" value="Na+/solute_symporter_sf"/>
</dbReference>
<sequence length="336" mass="35269">MVSAKHEGHLAGPCSQGKPRSVHQPWAILAPVNFLQLLLPDFALILLGYLVCRYTALGRPVWEQVESLVYFFLFPVLLFQSIVRSPLDLGAASSLIAAGLLLGIAGIALAYAVPHLPGLRGRIDAREHAGAAQVAFRFNSYIALALSERLAGPEGLLLIAVLIGVCVPLFNVGAVWPMARHSNTGFVRALVRNPLIIATALGLAANFAGFRIPPWLETTVSRVGGASLPLGLMAAGAGMQLAHLAQQKALTVSLLTIRHLLLPLVALGLAWALRLPPAQAAVLLAFSALPTASSCYVLAARMGYNGPYVAGLVTLSTLLGLASLPFALGVLRAVLG</sequence>
<evidence type="ECO:0000256" key="1">
    <source>
        <dbReference type="ARBA" id="ARBA00004651"/>
    </source>
</evidence>
<feature type="transmembrane region" description="Helical" evidence="8">
    <location>
        <begin position="26"/>
        <end position="52"/>
    </location>
</feature>
<evidence type="ECO:0000256" key="6">
    <source>
        <dbReference type="ARBA" id="ARBA00022989"/>
    </source>
</evidence>
<dbReference type="PANTHER" id="PTHR36838:SF4">
    <property type="entry name" value="AUXIN EFFLUX CARRIER FAMILY PROTEIN"/>
    <property type="match status" value="1"/>
</dbReference>
<gene>
    <name evidence="9" type="ORF">IM787_14320</name>
</gene>
<organism evidence="9 10">
    <name type="scientific">Ramlibacter pallidus</name>
    <dbReference type="NCBI Taxonomy" id="2780087"/>
    <lineage>
        <taxon>Bacteria</taxon>
        <taxon>Pseudomonadati</taxon>
        <taxon>Pseudomonadota</taxon>
        <taxon>Betaproteobacteria</taxon>
        <taxon>Burkholderiales</taxon>
        <taxon>Comamonadaceae</taxon>
        <taxon>Ramlibacter</taxon>
    </lineage>
</organism>
<feature type="transmembrane region" description="Helical" evidence="8">
    <location>
        <begin position="89"/>
        <end position="113"/>
    </location>
</feature>
<feature type="transmembrane region" description="Helical" evidence="8">
    <location>
        <begin position="249"/>
        <end position="273"/>
    </location>
</feature>
<evidence type="ECO:0000256" key="7">
    <source>
        <dbReference type="ARBA" id="ARBA00023136"/>
    </source>
</evidence>
<evidence type="ECO:0000256" key="3">
    <source>
        <dbReference type="ARBA" id="ARBA00022448"/>
    </source>
</evidence>
<feature type="transmembrane region" description="Helical" evidence="8">
    <location>
        <begin position="156"/>
        <end position="179"/>
    </location>
</feature>
<keyword evidence="7 8" id="KW-0472">Membrane</keyword>
<feature type="transmembrane region" description="Helical" evidence="8">
    <location>
        <begin position="64"/>
        <end position="83"/>
    </location>
</feature>
<dbReference type="EMBL" id="JADDIV010000004">
    <property type="protein sequence ID" value="MBE7368732.1"/>
    <property type="molecule type" value="Genomic_DNA"/>
</dbReference>
<keyword evidence="5 8" id="KW-0812">Transmembrane</keyword>